<dbReference type="Pfam" id="PF00149">
    <property type="entry name" value="Metallophos"/>
    <property type="match status" value="2"/>
</dbReference>
<dbReference type="InterPro" id="IPR045473">
    <property type="entry name" value="ASM_C"/>
</dbReference>
<gene>
    <name evidence="14" type="ORF">JYZ213_LOCUS42796</name>
</gene>
<evidence type="ECO:0000256" key="9">
    <source>
        <dbReference type="ARBA" id="ARBA00023157"/>
    </source>
</evidence>
<keyword evidence="7" id="KW-0378">Hydrolase</keyword>
<name>A0A815SDF9_9BILA</name>
<feature type="domain" description="Saposin B-type" evidence="13">
    <location>
        <begin position="34"/>
        <end position="116"/>
    </location>
</feature>
<dbReference type="PANTHER" id="PTHR10340">
    <property type="entry name" value="SPHINGOMYELIN PHOSPHODIESTERASE"/>
    <property type="match status" value="1"/>
</dbReference>
<evidence type="ECO:0000259" key="13">
    <source>
        <dbReference type="PROSITE" id="PS50015"/>
    </source>
</evidence>
<evidence type="ECO:0000313" key="15">
    <source>
        <dbReference type="Proteomes" id="UP000663845"/>
    </source>
</evidence>
<dbReference type="EMBL" id="CAJNOG010002084">
    <property type="protein sequence ID" value="CAF1488712.1"/>
    <property type="molecule type" value="Genomic_DNA"/>
</dbReference>
<dbReference type="GO" id="GO:0016798">
    <property type="term" value="F:hydrolase activity, acting on glycosyl bonds"/>
    <property type="evidence" value="ECO:0007669"/>
    <property type="project" value="UniProtKB-KW"/>
</dbReference>
<dbReference type="GO" id="GO:0046872">
    <property type="term" value="F:metal ion binding"/>
    <property type="evidence" value="ECO:0007669"/>
    <property type="project" value="UniProtKB-KW"/>
</dbReference>
<dbReference type="GO" id="GO:0005764">
    <property type="term" value="C:lysosome"/>
    <property type="evidence" value="ECO:0007669"/>
    <property type="project" value="TreeGrafter"/>
</dbReference>
<dbReference type="Gene3D" id="3.60.21.10">
    <property type="match status" value="1"/>
</dbReference>
<keyword evidence="6" id="KW-0732">Signal</keyword>
<dbReference type="SUPFAM" id="SSF56300">
    <property type="entry name" value="Metallo-dependent phosphatases"/>
    <property type="match status" value="2"/>
</dbReference>
<dbReference type="PANTHER" id="PTHR10340:SF34">
    <property type="entry name" value="SPHINGOMYELIN PHOSPHODIESTERASE"/>
    <property type="match status" value="1"/>
</dbReference>
<evidence type="ECO:0000256" key="7">
    <source>
        <dbReference type="ARBA" id="ARBA00022801"/>
    </source>
</evidence>
<comment type="catalytic activity">
    <reaction evidence="12">
        <text>a sphingomyelin + H2O = phosphocholine + an N-acylsphing-4-enine + H(+)</text>
        <dbReference type="Rhea" id="RHEA:19253"/>
        <dbReference type="ChEBI" id="CHEBI:15377"/>
        <dbReference type="ChEBI" id="CHEBI:15378"/>
        <dbReference type="ChEBI" id="CHEBI:17636"/>
        <dbReference type="ChEBI" id="CHEBI:52639"/>
        <dbReference type="ChEBI" id="CHEBI:295975"/>
        <dbReference type="EC" id="3.1.4.12"/>
    </reaction>
    <physiologicalReaction direction="left-to-right" evidence="12">
        <dbReference type="Rhea" id="RHEA:19254"/>
    </physiologicalReaction>
</comment>
<dbReference type="GO" id="GO:0006685">
    <property type="term" value="P:sphingomyelin catabolic process"/>
    <property type="evidence" value="ECO:0007669"/>
    <property type="project" value="TreeGrafter"/>
</dbReference>
<dbReference type="GO" id="GO:0061750">
    <property type="term" value="F:acid sphingomyelin phosphodiesterase activity"/>
    <property type="evidence" value="ECO:0007669"/>
    <property type="project" value="TreeGrafter"/>
</dbReference>
<dbReference type="Pfam" id="PF19272">
    <property type="entry name" value="ASMase_C"/>
    <property type="match status" value="1"/>
</dbReference>
<sequence>EKKQLSATIASYRHRFEHSPNFKKLRWALNEKLTPPYCEFCHLFVPAIRFLIEINETIHVENVTIALCKDIQLFLSIEVCVGAVLEYKDAAIEIFSISPLTNKELCALAFDCEDQKDFPILRWNVTIPGSKPSPRPPQPPASGSPKLKVLHLSDIHVDFAYKPGTQADCHKPLCCRDGPTVPGPNGAGFWGDYRNCDLPYWTAQSILRYASELEDDIDFIYYTGDLPPHNVWNQSRADQLYSLTTINQLLAATFPNKTFYPAVGNHEAAPCNMYPTPSIRTDNITWLYEALADSWATLGLPADTRESIVRGAFYTTIVRPGLRLISLNMNYCAPTCLFHFHIPYYCFNFSSMVCFTHIVLFFFFVALSTVDTRSLQENSDVELLIQNRIVEKKQLSATIASYRHRFEHSPNFKKLRWALSEKLTPPYCEFCHLFVPAIRFLIEINETIHVENVTIALCKDIQLFLNIEVCVGAVLEYKDAAIEIFSVSPLTNKELCALAFDCEDQKDFPILRWNVTIPGSKPSPRPPQPPASESPKLKVLHLSDIHVDFAYKPGTQADCHKPLCCRDGPTIPGPNGAGFWGDYRNCDLPYWTAQSILRYASELEEDIDFIYYTGDLPPHNVWNQSRADQLYSLTTINQLLAATFPNKTFYPAVGNHEAAPCNMYPTPSIRTDNITWLYEALADSWATLGLPADTRESIVRGAFYTTIVRPGLRLISLNMNYCAPENYWLFVNATDPLGQLQWMIQWLQYAEDHGEKVHIIAHHPPRSCLAAFSWNFHQIINRYENTIAGQFYGHTHNDEFIVFYDEVDKKRAVSMAYVTPSLTPQSFLNPGYRIYTMDGAYENSSYWVLDHRTVIMNLTATNMYNRTILLNEYEARDAYKMENLFPADWDNLIQRMQNDIDGSLMSSAYQYYTKSYANGTSCNRSCRRGLLCNFKTARSDDPHACDSIPSYY</sequence>
<dbReference type="InterPro" id="IPR029052">
    <property type="entry name" value="Metallo-depent_PP-like"/>
</dbReference>
<comment type="cofactor">
    <cofactor evidence="1">
        <name>Zn(2+)</name>
        <dbReference type="ChEBI" id="CHEBI:29105"/>
    </cofactor>
</comment>
<evidence type="ECO:0000256" key="8">
    <source>
        <dbReference type="ARBA" id="ARBA00022833"/>
    </source>
</evidence>
<dbReference type="GO" id="GO:0046513">
    <property type="term" value="P:ceramide biosynthetic process"/>
    <property type="evidence" value="ECO:0007669"/>
    <property type="project" value="TreeGrafter"/>
</dbReference>
<dbReference type="InterPro" id="IPR004843">
    <property type="entry name" value="Calcineurin-like_PHP"/>
</dbReference>
<feature type="domain" description="Saposin B-type" evidence="13">
    <location>
        <begin position="424"/>
        <end position="506"/>
    </location>
</feature>
<keyword evidence="5" id="KW-0479">Metal-binding</keyword>
<dbReference type="FunFam" id="3.60.21.10:FF:000077">
    <property type="entry name" value="Sphingomyelin phosphodiesterase"/>
    <property type="match status" value="1"/>
</dbReference>
<protein>
    <recommendedName>
        <fullName evidence="13">Saposin B-type domain-containing protein</fullName>
    </recommendedName>
</protein>
<keyword evidence="9" id="KW-1015">Disulfide bond</keyword>
<dbReference type="InterPro" id="IPR008139">
    <property type="entry name" value="SaposinB_dom"/>
</dbReference>
<evidence type="ECO:0000256" key="11">
    <source>
        <dbReference type="ARBA" id="ARBA00023295"/>
    </source>
</evidence>
<dbReference type="PROSITE" id="PS50015">
    <property type="entry name" value="SAP_B"/>
    <property type="match status" value="2"/>
</dbReference>
<organism evidence="14 15">
    <name type="scientific">Adineta steineri</name>
    <dbReference type="NCBI Taxonomy" id="433720"/>
    <lineage>
        <taxon>Eukaryota</taxon>
        <taxon>Metazoa</taxon>
        <taxon>Spiralia</taxon>
        <taxon>Gnathifera</taxon>
        <taxon>Rotifera</taxon>
        <taxon>Eurotatoria</taxon>
        <taxon>Bdelloidea</taxon>
        <taxon>Adinetida</taxon>
        <taxon>Adinetidae</taxon>
        <taxon>Adineta</taxon>
    </lineage>
</organism>
<evidence type="ECO:0000256" key="12">
    <source>
        <dbReference type="ARBA" id="ARBA00047268"/>
    </source>
</evidence>
<reference evidence="14" key="1">
    <citation type="submission" date="2021-02" db="EMBL/GenBank/DDBJ databases">
        <authorList>
            <person name="Nowell W R."/>
        </authorList>
    </citation>
    <scope>NUCLEOTIDE SEQUENCE</scope>
</reference>
<feature type="non-terminal residue" evidence="14">
    <location>
        <position position="1"/>
    </location>
</feature>
<evidence type="ECO:0000256" key="3">
    <source>
        <dbReference type="ARBA" id="ARBA00008234"/>
    </source>
</evidence>
<dbReference type="GO" id="GO:0005615">
    <property type="term" value="C:extracellular space"/>
    <property type="evidence" value="ECO:0007669"/>
    <property type="project" value="TreeGrafter"/>
</dbReference>
<keyword evidence="4" id="KW-0964">Secreted</keyword>
<evidence type="ECO:0000256" key="5">
    <source>
        <dbReference type="ARBA" id="ARBA00022723"/>
    </source>
</evidence>
<evidence type="ECO:0000313" key="14">
    <source>
        <dbReference type="EMBL" id="CAF1488712.1"/>
    </source>
</evidence>
<comment type="subcellular location">
    <subcellularLocation>
        <location evidence="2">Secreted</location>
    </subcellularLocation>
</comment>
<comment type="similarity">
    <text evidence="3">Belongs to the acid sphingomyelinase family.</text>
</comment>
<dbReference type="CDD" id="cd00842">
    <property type="entry name" value="MPP_ASMase"/>
    <property type="match status" value="1"/>
</dbReference>
<keyword evidence="11" id="KW-0326">Glycosidase</keyword>
<dbReference type="Proteomes" id="UP000663845">
    <property type="component" value="Unassembled WGS sequence"/>
</dbReference>
<evidence type="ECO:0000256" key="1">
    <source>
        <dbReference type="ARBA" id="ARBA00001947"/>
    </source>
</evidence>
<evidence type="ECO:0000256" key="6">
    <source>
        <dbReference type="ARBA" id="ARBA00022729"/>
    </source>
</evidence>
<dbReference type="AlphaFoldDB" id="A0A815SDF9"/>
<keyword evidence="8" id="KW-0862">Zinc</keyword>
<dbReference type="InterPro" id="IPR041805">
    <property type="entry name" value="ASMase/PPN1_MPP"/>
</dbReference>
<evidence type="ECO:0000256" key="10">
    <source>
        <dbReference type="ARBA" id="ARBA00023180"/>
    </source>
</evidence>
<evidence type="ECO:0000256" key="2">
    <source>
        <dbReference type="ARBA" id="ARBA00004613"/>
    </source>
</evidence>
<accession>A0A815SDF9</accession>
<comment type="caution">
    <text evidence="14">The sequence shown here is derived from an EMBL/GenBank/DDBJ whole genome shotgun (WGS) entry which is preliminary data.</text>
</comment>
<evidence type="ECO:0000256" key="4">
    <source>
        <dbReference type="ARBA" id="ARBA00022525"/>
    </source>
</evidence>
<dbReference type="GO" id="GO:0016020">
    <property type="term" value="C:membrane"/>
    <property type="evidence" value="ECO:0007669"/>
    <property type="project" value="GOC"/>
</dbReference>
<keyword evidence="10" id="KW-0325">Glycoprotein</keyword>
<proteinExistence type="inferred from homology"/>